<accession>A0ABX5M502</accession>
<comment type="caution">
    <text evidence="2">The sequence shown here is derived from an EMBL/GenBank/DDBJ whole genome shotgun (WGS) entry which is preliminary data.</text>
</comment>
<keyword evidence="3" id="KW-1185">Reference proteome</keyword>
<feature type="transmembrane region" description="Helical" evidence="1">
    <location>
        <begin position="56"/>
        <end position="74"/>
    </location>
</feature>
<dbReference type="Proteomes" id="UP000248090">
    <property type="component" value="Unassembled WGS sequence"/>
</dbReference>
<sequence length="211" mass="23708">MTNDQRKQLKELDEMERAGRKRNDQARETFKAQLLLGGSVGCVVTAIYVGVTGGGWVQWAGTMVIQLVILALMLRLKKPAPLSVILTWNKAERYAVWRPFAQFGERSLDALPMDRPDLSPEQRRLLLSEVHVPRLFAWSRYPATLCAALERIDPVLAAYTPTEQRMAAFVALQRNIQAAGTDVRQLAQHINRWVKAERQSIKTAAATEKAG</sequence>
<keyword evidence="1" id="KW-0812">Transmembrane</keyword>
<evidence type="ECO:0008006" key="4">
    <source>
        <dbReference type="Google" id="ProtNLM"/>
    </source>
</evidence>
<organism evidence="2 3">
    <name type="scientific">Pokkaliibacter plantistimulans</name>
    <dbReference type="NCBI Taxonomy" id="1635171"/>
    <lineage>
        <taxon>Bacteria</taxon>
        <taxon>Pseudomonadati</taxon>
        <taxon>Pseudomonadota</taxon>
        <taxon>Gammaproteobacteria</taxon>
        <taxon>Oceanospirillales</taxon>
        <taxon>Balneatrichaceae</taxon>
        <taxon>Pokkaliibacter</taxon>
    </lineage>
</organism>
<gene>
    <name evidence="2" type="ORF">WH50_03495</name>
</gene>
<protein>
    <recommendedName>
        <fullName evidence="4">DUF2868 domain-containing protein</fullName>
    </recommendedName>
</protein>
<feature type="transmembrane region" description="Helical" evidence="1">
    <location>
        <begin position="30"/>
        <end position="50"/>
    </location>
</feature>
<reference evidence="2 3" key="1">
    <citation type="submission" date="2015-03" db="EMBL/GenBank/DDBJ databases">
        <authorList>
            <person name="Krishnan R."/>
            <person name="Midha S."/>
            <person name="Patil P.B."/>
            <person name="Rameshkumar N."/>
        </authorList>
    </citation>
    <scope>NUCLEOTIDE SEQUENCE [LARGE SCALE GENOMIC DNA]</scope>
    <source>
        <strain evidence="2 3">L1E11</strain>
    </source>
</reference>
<dbReference type="RefSeq" id="WP_110186056.1">
    <property type="nucleotide sequence ID" value="NZ_LAPT01000012.1"/>
</dbReference>
<dbReference type="EMBL" id="LAPT01000012">
    <property type="protein sequence ID" value="PXF32653.1"/>
    <property type="molecule type" value="Genomic_DNA"/>
</dbReference>
<evidence type="ECO:0000256" key="1">
    <source>
        <dbReference type="SAM" id="Phobius"/>
    </source>
</evidence>
<proteinExistence type="predicted"/>
<evidence type="ECO:0000313" key="3">
    <source>
        <dbReference type="Proteomes" id="UP000248090"/>
    </source>
</evidence>
<keyword evidence="1" id="KW-0472">Membrane</keyword>
<evidence type="ECO:0000313" key="2">
    <source>
        <dbReference type="EMBL" id="PXF32653.1"/>
    </source>
</evidence>
<name>A0ABX5M502_9GAMM</name>
<keyword evidence="1" id="KW-1133">Transmembrane helix</keyword>